<comment type="caution">
    <text evidence="1">The sequence shown here is derived from an EMBL/GenBank/DDBJ whole genome shotgun (WGS) entry which is preliminary data.</text>
</comment>
<keyword evidence="2" id="KW-1185">Reference proteome</keyword>
<dbReference type="EMBL" id="JBHMEI010000110">
    <property type="protein sequence ID" value="MFB9210065.1"/>
    <property type="molecule type" value="Genomic_DNA"/>
</dbReference>
<proteinExistence type="predicted"/>
<protein>
    <submittedName>
        <fullName evidence="1">Uncharacterized protein</fullName>
    </submittedName>
</protein>
<sequence>MRYEFVDGMKDMSPPLDMNLTPVTPTVFAATGAGASFSEDHMPVVFSTLSNGTSCVYVGSGRRQPAGVGGSATSIWLRGCTRTAELDGVSA</sequence>
<reference evidence="1 2" key="1">
    <citation type="submission" date="2024-09" db="EMBL/GenBank/DDBJ databases">
        <authorList>
            <person name="Sun Q."/>
            <person name="Mori K."/>
        </authorList>
    </citation>
    <scope>NUCLEOTIDE SEQUENCE [LARGE SCALE GENOMIC DNA]</scope>
    <source>
        <strain evidence="1 2">CCM 3426</strain>
    </source>
</reference>
<dbReference type="RefSeq" id="WP_229825125.1">
    <property type="nucleotide sequence ID" value="NZ_BMRC01000054.1"/>
</dbReference>
<accession>A0ABV5J1K8</accession>
<gene>
    <name evidence="1" type="ORF">ACFFV7_53395</name>
</gene>
<name>A0ABV5J1K8_9ACTN</name>
<dbReference type="Proteomes" id="UP001589647">
    <property type="component" value="Unassembled WGS sequence"/>
</dbReference>
<evidence type="ECO:0000313" key="1">
    <source>
        <dbReference type="EMBL" id="MFB9210065.1"/>
    </source>
</evidence>
<organism evidence="1 2">
    <name type="scientific">Nonomuraea spiralis</name>
    <dbReference type="NCBI Taxonomy" id="46182"/>
    <lineage>
        <taxon>Bacteria</taxon>
        <taxon>Bacillati</taxon>
        <taxon>Actinomycetota</taxon>
        <taxon>Actinomycetes</taxon>
        <taxon>Streptosporangiales</taxon>
        <taxon>Streptosporangiaceae</taxon>
        <taxon>Nonomuraea</taxon>
    </lineage>
</organism>
<evidence type="ECO:0000313" key="2">
    <source>
        <dbReference type="Proteomes" id="UP001589647"/>
    </source>
</evidence>